<evidence type="ECO:0000313" key="2">
    <source>
        <dbReference type="Proteomes" id="UP000886998"/>
    </source>
</evidence>
<dbReference type="EMBL" id="BMAV01007198">
    <property type="protein sequence ID" value="GFY49882.1"/>
    <property type="molecule type" value="Genomic_DNA"/>
</dbReference>
<organism evidence="1 2">
    <name type="scientific">Trichonephila inaurata madagascariensis</name>
    <dbReference type="NCBI Taxonomy" id="2747483"/>
    <lineage>
        <taxon>Eukaryota</taxon>
        <taxon>Metazoa</taxon>
        <taxon>Ecdysozoa</taxon>
        <taxon>Arthropoda</taxon>
        <taxon>Chelicerata</taxon>
        <taxon>Arachnida</taxon>
        <taxon>Araneae</taxon>
        <taxon>Araneomorphae</taxon>
        <taxon>Entelegynae</taxon>
        <taxon>Araneoidea</taxon>
        <taxon>Nephilidae</taxon>
        <taxon>Trichonephila</taxon>
        <taxon>Trichonephila inaurata</taxon>
    </lineage>
</organism>
<sequence length="81" mass="9268">MESNSSSGDLADNLNSEMEYYNDALHFTATPTDASLDNGTQENLNETVLDSPRKKNVIKRMKSFLKKVVMNKRNAFSYKRF</sequence>
<dbReference type="OrthoDB" id="10431585at2759"/>
<proteinExistence type="predicted"/>
<evidence type="ECO:0000313" key="1">
    <source>
        <dbReference type="EMBL" id="GFY49882.1"/>
    </source>
</evidence>
<reference evidence="1" key="1">
    <citation type="submission" date="2020-08" db="EMBL/GenBank/DDBJ databases">
        <title>Multicomponent nature underlies the extraordinary mechanical properties of spider dragline silk.</title>
        <authorList>
            <person name="Kono N."/>
            <person name="Nakamura H."/>
            <person name="Mori M."/>
            <person name="Yoshida Y."/>
            <person name="Ohtoshi R."/>
            <person name="Malay A.D."/>
            <person name="Moran D.A.P."/>
            <person name="Tomita M."/>
            <person name="Numata K."/>
            <person name="Arakawa K."/>
        </authorList>
    </citation>
    <scope>NUCLEOTIDE SEQUENCE</scope>
</reference>
<accession>A0A8X6XA29</accession>
<dbReference type="Proteomes" id="UP000886998">
    <property type="component" value="Unassembled WGS sequence"/>
</dbReference>
<comment type="caution">
    <text evidence="1">The sequence shown here is derived from an EMBL/GenBank/DDBJ whole genome shotgun (WGS) entry which is preliminary data.</text>
</comment>
<protein>
    <submittedName>
        <fullName evidence="1">Uncharacterized protein</fullName>
    </submittedName>
</protein>
<keyword evidence="2" id="KW-1185">Reference proteome</keyword>
<name>A0A8X6XA29_9ARAC</name>
<gene>
    <name evidence="1" type="ORF">TNIN_418891</name>
</gene>
<dbReference type="AlphaFoldDB" id="A0A8X6XA29"/>